<evidence type="ECO:0000313" key="3">
    <source>
        <dbReference type="EMBL" id="CUN80999.1"/>
    </source>
</evidence>
<keyword evidence="3" id="KW-0012">Acyltransferase</keyword>
<dbReference type="InterPro" id="IPR002656">
    <property type="entry name" value="Acyl_transf_3_dom"/>
</dbReference>
<feature type="transmembrane region" description="Helical" evidence="1">
    <location>
        <begin position="272"/>
        <end position="290"/>
    </location>
</feature>
<dbReference type="PANTHER" id="PTHR36927:SF3">
    <property type="entry name" value="GLUCANS BIOSYNTHESIS PROTEIN C"/>
    <property type="match status" value="1"/>
</dbReference>
<evidence type="ECO:0000313" key="4">
    <source>
        <dbReference type="Proteomes" id="UP000095594"/>
    </source>
</evidence>
<keyword evidence="1" id="KW-0812">Transmembrane</keyword>
<feature type="transmembrane region" description="Helical" evidence="1">
    <location>
        <begin position="140"/>
        <end position="162"/>
    </location>
</feature>
<feature type="transmembrane region" description="Helical" evidence="1">
    <location>
        <begin position="206"/>
        <end position="222"/>
    </location>
</feature>
<feature type="domain" description="Acyltransferase 3" evidence="2">
    <location>
        <begin position="4"/>
        <end position="347"/>
    </location>
</feature>
<feature type="transmembrane region" description="Helical" evidence="1">
    <location>
        <begin position="86"/>
        <end position="104"/>
    </location>
</feature>
<accession>A0A173ZZD7</accession>
<feature type="transmembrane region" description="Helical" evidence="1">
    <location>
        <begin position="302"/>
        <end position="322"/>
    </location>
</feature>
<dbReference type="EMBL" id="CYZX01000003">
    <property type="protein sequence ID" value="CUN80999.1"/>
    <property type="molecule type" value="Genomic_DNA"/>
</dbReference>
<feature type="transmembrane region" description="Helical" evidence="1">
    <location>
        <begin position="234"/>
        <end position="252"/>
    </location>
</feature>
<dbReference type="AlphaFoldDB" id="A0A173ZZD7"/>
<feature type="transmembrane region" description="Helical" evidence="1">
    <location>
        <begin position="183"/>
        <end position="200"/>
    </location>
</feature>
<name>A0A173ZZD7_9CLOT</name>
<evidence type="ECO:0000256" key="1">
    <source>
        <dbReference type="SAM" id="Phobius"/>
    </source>
</evidence>
<dbReference type="GO" id="GO:0016747">
    <property type="term" value="F:acyltransferase activity, transferring groups other than amino-acyl groups"/>
    <property type="evidence" value="ECO:0007669"/>
    <property type="project" value="InterPro"/>
</dbReference>
<feature type="transmembrane region" description="Helical" evidence="1">
    <location>
        <begin position="328"/>
        <end position="347"/>
    </location>
</feature>
<organism evidence="3 4">
    <name type="scientific">Clostridium disporicum</name>
    <dbReference type="NCBI Taxonomy" id="84024"/>
    <lineage>
        <taxon>Bacteria</taxon>
        <taxon>Bacillati</taxon>
        <taxon>Bacillota</taxon>
        <taxon>Clostridia</taxon>
        <taxon>Eubacteriales</taxon>
        <taxon>Clostridiaceae</taxon>
        <taxon>Clostridium</taxon>
    </lineage>
</organism>
<proteinExistence type="predicted"/>
<keyword evidence="1" id="KW-1133">Transmembrane helix</keyword>
<dbReference type="InterPro" id="IPR050623">
    <property type="entry name" value="Glucan_succinyl_AcylTrfase"/>
</dbReference>
<dbReference type="OrthoDB" id="5446016at2"/>
<feature type="transmembrane region" description="Helical" evidence="1">
    <location>
        <begin position="45"/>
        <end position="70"/>
    </location>
</feature>
<dbReference type="RefSeq" id="WP_055263626.1">
    <property type="nucleotide sequence ID" value="NZ_CABIXQ010000003.1"/>
</dbReference>
<dbReference type="PANTHER" id="PTHR36927">
    <property type="entry name" value="BLR4337 PROTEIN"/>
    <property type="match status" value="1"/>
</dbReference>
<keyword evidence="3" id="KW-0808">Transferase</keyword>
<dbReference type="Pfam" id="PF01757">
    <property type="entry name" value="Acyl_transf_3"/>
    <property type="match status" value="1"/>
</dbReference>
<feature type="transmembrane region" description="Helical" evidence="1">
    <location>
        <begin position="12"/>
        <end position="33"/>
    </location>
</feature>
<dbReference type="EC" id="2.1.-.-" evidence="3"/>
<sequence length="363" mass="41675">MRRNEIDWIRNICILMLFVYHTAALFTDFGDFYVKAENSNLFSNIFILLTFSWYMPLLFFLAGASTYFALKKRSGGQYIKERVKRLLIPFIFGILVVVPPQTYLARLWRGEKNINYFSHLKMFFTNVSDFMGFDGNFSPAHLWFIIFLFAISVVGVLIIKWLKTKPGKFISDSIKPIVLGKRSLLWVLIALITLEMIPTIGGKGVLTNLLLFILGYVAYSDNEVIERLSNKRRLFLALTIGTVMLGALYFFLIRNAQTESIVYILDSTLKSTISLIMGITIVSYGIRYLNKSNKLLAYLNKASFPVYILHQTILLVLAFYILPLTLPAWVSIVLIISLSFGLTFIAYEICRRIKFMDVLLGMK</sequence>
<dbReference type="Proteomes" id="UP000095594">
    <property type="component" value="Unassembled WGS sequence"/>
</dbReference>
<keyword evidence="1" id="KW-0472">Membrane</keyword>
<protein>
    <submittedName>
        <fullName evidence="3">Acyltransferase</fullName>
        <ecNumber evidence="3">2.1.-.-</ecNumber>
    </submittedName>
</protein>
<gene>
    <name evidence="3" type="primary">mdoC</name>
    <name evidence="3" type="ORF">ERS852471_00518</name>
</gene>
<reference evidence="3 4" key="1">
    <citation type="submission" date="2015-09" db="EMBL/GenBank/DDBJ databases">
        <authorList>
            <consortium name="Pathogen Informatics"/>
        </authorList>
    </citation>
    <scope>NUCLEOTIDE SEQUENCE [LARGE SCALE GENOMIC DNA]</scope>
    <source>
        <strain evidence="3 4">2789STDY5834856</strain>
    </source>
</reference>
<evidence type="ECO:0000259" key="2">
    <source>
        <dbReference type="Pfam" id="PF01757"/>
    </source>
</evidence>